<comment type="caution">
    <text evidence="2">The sequence shown here is derived from an EMBL/GenBank/DDBJ whole genome shotgun (WGS) entry which is preliminary data.</text>
</comment>
<evidence type="ECO:0008006" key="4">
    <source>
        <dbReference type="Google" id="ProtNLM"/>
    </source>
</evidence>
<sequence length="249" mass="28264">MKVISLPQRIIVNEYFSLAGSKIAFIFSKIKNFFSTFYMSMGTFLKERKAFAATEQSSQSFYRKKNFKALKPIIIIIAATLLIYGAVKIARSLNLGKRSASGEKIDVLPARASQDINKEYTFPLKNNKGEEVSKIRMTIDKAELRDQIIISGKPATSVKGRVFLIINLKIKNEFNQTININTRDYIRLSVNNNEEEWLAPNIHNDPVEVQAISTKPTRLGFAINESDRNLELRVGEINGDKEMISLNLR</sequence>
<keyword evidence="1" id="KW-0472">Membrane</keyword>
<proteinExistence type="predicted"/>
<dbReference type="AlphaFoldDB" id="A0A1F7Z2N9"/>
<organism evidence="2 3">
    <name type="scientific">Candidatus Woesebacteria bacterium RIFCSPHIGHO2_02_FULL_39_13</name>
    <dbReference type="NCBI Taxonomy" id="1802505"/>
    <lineage>
        <taxon>Bacteria</taxon>
        <taxon>Candidatus Woeseibacteriota</taxon>
    </lineage>
</organism>
<name>A0A1F7Z2N9_9BACT</name>
<gene>
    <name evidence="2" type="ORF">A3D01_02450</name>
</gene>
<reference evidence="2 3" key="1">
    <citation type="journal article" date="2016" name="Nat. Commun.">
        <title>Thousands of microbial genomes shed light on interconnected biogeochemical processes in an aquifer system.</title>
        <authorList>
            <person name="Anantharaman K."/>
            <person name="Brown C.T."/>
            <person name="Hug L.A."/>
            <person name="Sharon I."/>
            <person name="Castelle C.J."/>
            <person name="Probst A.J."/>
            <person name="Thomas B.C."/>
            <person name="Singh A."/>
            <person name="Wilkins M.J."/>
            <person name="Karaoz U."/>
            <person name="Brodie E.L."/>
            <person name="Williams K.H."/>
            <person name="Hubbard S.S."/>
            <person name="Banfield J.F."/>
        </authorList>
    </citation>
    <scope>NUCLEOTIDE SEQUENCE [LARGE SCALE GENOMIC DNA]</scope>
</reference>
<keyword evidence="1" id="KW-0812">Transmembrane</keyword>
<evidence type="ECO:0000313" key="2">
    <source>
        <dbReference type="EMBL" id="OGM33807.1"/>
    </source>
</evidence>
<accession>A0A1F7Z2N9</accession>
<feature type="transmembrane region" description="Helical" evidence="1">
    <location>
        <begin position="69"/>
        <end position="87"/>
    </location>
</feature>
<dbReference type="EMBL" id="MGGR01000013">
    <property type="protein sequence ID" value="OGM33807.1"/>
    <property type="molecule type" value="Genomic_DNA"/>
</dbReference>
<evidence type="ECO:0000313" key="3">
    <source>
        <dbReference type="Proteomes" id="UP000177169"/>
    </source>
</evidence>
<evidence type="ECO:0000256" key="1">
    <source>
        <dbReference type="SAM" id="Phobius"/>
    </source>
</evidence>
<protein>
    <recommendedName>
        <fullName evidence="4">DUF4352 domain-containing protein</fullName>
    </recommendedName>
</protein>
<keyword evidence="1" id="KW-1133">Transmembrane helix</keyword>
<dbReference type="Proteomes" id="UP000177169">
    <property type="component" value="Unassembled WGS sequence"/>
</dbReference>